<feature type="domain" description="C-JID" evidence="3">
    <location>
        <begin position="13"/>
        <end position="90"/>
    </location>
</feature>
<name>A0A8T2WHK7_POPDE</name>
<protein>
    <recommendedName>
        <fullName evidence="3">C-JID domain-containing protein</fullName>
    </recommendedName>
</protein>
<feature type="non-terminal residue" evidence="4">
    <location>
        <position position="117"/>
    </location>
</feature>
<accession>A0A8T2WHK7</accession>
<proteinExistence type="predicted"/>
<dbReference type="Proteomes" id="UP000807159">
    <property type="component" value="Chromosome 19"/>
</dbReference>
<evidence type="ECO:0000313" key="4">
    <source>
        <dbReference type="EMBL" id="KAH8480456.1"/>
    </source>
</evidence>
<comment type="caution">
    <text evidence="4">The sequence shown here is derived from an EMBL/GenBank/DDBJ whole genome shotgun (WGS) entry which is preliminary data.</text>
</comment>
<keyword evidence="1" id="KW-0433">Leucine-rich repeat</keyword>
<keyword evidence="2" id="KW-0677">Repeat</keyword>
<dbReference type="AlphaFoldDB" id="A0A8T2WHK7"/>
<organism evidence="4 5">
    <name type="scientific">Populus deltoides</name>
    <name type="common">Eastern poplar</name>
    <name type="synonym">Eastern cottonwood</name>
    <dbReference type="NCBI Taxonomy" id="3696"/>
    <lineage>
        <taxon>Eukaryota</taxon>
        <taxon>Viridiplantae</taxon>
        <taxon>Streptophyta</taxon>
        <taxon>Embryophyta</taxon>
        <taxon>Tracheophyta</taxon>
        <taxon>Spermatophyta</taxon>
        <taxon>Magnoliopsida</taxon>
        <taxon>eudicotyledons</taxon>
        <taxon>Gunneridae</taxon>
        <taxon>Pentapetalae</taxon>
        <taxon>rosids</taxon>
        <taxon>fabids</taxon>
        <taxon>Malpighiales</taxon>
        <taxon>Salicaceae</taxon>
        <taxon>Saliceae</taxon>
        <taxon>Populus</taxon>
    </lineage>
</organism>
<sequence length="117" mass="13265">MPDVPEGACSFCLPGGVTPQWFSHQSWGSTVTCQLSSHWANGEFLGFSLCAVIAFRSFSHCLQVKCTYHFSNEQGDSHDLYCYLHGWYDEKCIDSDHILVGFDPCLVAKEDYMFSEY</sequence>
<reference evidence="4" key="1">
    <citation type="journal article" date="2021" name="J. Hered.">
        <title>Genome Assembly of Salicaceae Populus deltoides (Eastern Cottonwood) I-69 Based on Nanopore Sequencing and Hi-C Technologies.</title>
        <authorList>
            <person name="Bai S."/>
            <person name="Wu H."/>
            <person name="Zhang J."/>
            <person name="Pan Z."/>
            <person name="Zhao W."/>
            <person name="Li Z."/>
            <person name="Tong C."/>
        </authorList>
    </citation>
    <scope>NUCLEOTIDE SEQUENCE</scope>
    <source>
        <tissue evidence="4">Leaf</tissue>
    </source>
</reference>
<gene>
    <name evidence="4" type="ORF">H0E87_030645</name>
</gene>
<keyword evidence="5" id="KW-1185">Reference proteome</keyword>
<evidence type="ECO:0000313" key="5">
    <source>
        <dbReference type="Proteomes" id="UP000807159"/>
    </source>
</evidence>
<evidence type="ECO:0000256" key="2">
    <source>
        <dbReference type="ARBA" id="ARBA00022737"/>
    </source>
</evidence>
<evidence type="ECO:0000256" key="1">
    <source>
        <dbReference type="ARBA" id="ARBA00022614"/>
    </source>
</evidence>
<evidence type="ECO:0000259" key="3">
    <source>
        <dbReference type="Pfam" id="PF20160"/>
    </source>
</evidence>
<dbReference type="Pfam" id="PF20160">
    <property type="entry name" value="C-JID"/>
    <property type="match status" value="1"/>
</dbReference>
<dbReference type="EMBL" id="JACEGQ020000019">
    <property type="protein sequence ID" value="KAH8480456.1"/>
    <property type="molecule type" value="Genomic_DNA"/>
</dbReference>
<dbReference type="InterPro" id="IPR045344">
    <property type="entry name" value="C-JID"/>
</dbReference>